<dbReference type="RefSeq" id="WP_272446777.1">
    <property type="nucleotide sequence ID" value="NZ_JAMQKC010000012.1"/>
</dbReference>
<evidence type="ECO:0000256" key="5">
    <source>
        <dbReference type="ARBA" id="ARBA00023163"/>
    </source>
</evidence>
<comment type="subcellular location">
    <subcellularLocation>
        <location evidence="6">Cytoplasm</location>
    </subcellularLocation>
</comment>
<evidence type="ECO:0000256" key="3">
    <source>
        <dbReference type="ARBA" id="ARBA00023082"/>
    </source>
</evidence>
<dbReference type="AlphaFoldDB" id="A0A9X4AH08"/>
<organism evidence="8 9">
    <name type="scientific">Aquibacillus salsiterrae</name>
    <dbReference type="NCBI Taxonomy" id="2950439"/>
    <lineage>
        <taxon>Bacteria</taxon>
        <taxon>Bacillati</taxon>
        <taxon>Bacillota</taxon>
        <taxon>Bacilli</taxon>
        <taxon>Bacillales</taxon>
        <taxon>Bacillaceae</taxon>
        <taxon>Aquibacillus</taxon>
    </lineage>
</organism>
<feature type="domain" description="RNA polymerase sigma-70 region 2" evidence="7">
    <location>
        <begin position="34"/>
        <end position="104"/>
    </location>
</feature>
<evidence type="ECO:0000256" key="4">
    <source>
        <dbReference type="ARBA" id="ARBA00023125"/>
    </source>
</evidence>
<feature type="DNA-binding region" description="H-T-H motif" evidence="6">
    <location>
        <begin position="203"/>
        <end position="222"/>
    </location>
</feature>
<dbReference type="Pfam" id="PF04542">
    <property type="entry name" value="Sigma70_r2"/>
    <property type="match status" value="1"/>
</dbReference>
<dbReference type="InterPro" id="IPR007627">
    <property type="entry name" value="RNA_pol_sigma70_r2"/>
</dbReference>
<evidence type="ECO:0000256" key="2">
    <source>
        <dbReference type="ARBA" id="ARBA00023015"/>
    </source>
</evidence>
<evidence type="ECO:0000256" key="1">
    <source>
        <dbReference type="ARBA" id="ARBA00022490"/>
    </source>
</evidence>
<keyword evidence="2 6" id="KW-0805">Transcription regulation</keyword>
<dbReference type="HAMAP" id="MF_02064">
    <property type="entry name" value="Sigma70_SigI"/>
    <property type="match status" value="1"/>
</dbReference>
<comment type="subunit">
    <text evidence="6">Interacts with RsgI.</text>
</comment>
<name>A0A9X4AH08_9BACI</name>
<evidence type="ECO:0000259" key="7">
    <source>
        <dbReference type="Pfam" id="PF04542"/>
    </source>
</evidence>
<comment type="caution">
    <text evidence="8">The sequence shown here is derived from an EMBL/GenBank/DDBJ whole genome shotgun (WGS) entry which is preliminary data.</text>
</comment>
<dbReference type="GO" id="GO:0006352">
    <property type="term" value="P:DNA-templated transcription initiation"/>
    <property type="evidence" value="ECO:0007669"/>
    <property type="project" value="UniProtKB-UniRule"/>
</dbReference>
<dbReference type="GO" id="GO:0003677">
    <property type="term" value="F:DNA binding"/>
    <property type="evidence" value="ECO:0007669"/>
    <property type="project" value="UniProtKB-UniRule"/>
</dbReference>
<keyword evidence="5 6" id="KW-0804">Transcription</keyword>
<feature type="short sequence motif" description="Polymerase core binding" evidence="6">
    <location>
        <begin position="60"/>
        <end position="73"/>
    </location>
</feature>
<protein>
    <recommendedName>
        <fullName evidence="6">RNA polymerase sigma factor SigI</fullName>
    </recommendedName>
</protein>
<comment type="function">
    <text evidence="6">Sigma factors are initiation factors that promote the attachment of RNA polymerase to specific initiation sites and are then released.</text>
</comment>
<dbReference type="PANTHER" id="PTHR30385">
    <property type="entry name" value="SIGMA FACTOR F FLAGELLAR"/>
    <property type="match status" value="1"/>
</dbReference>
<dbReference type="PANTHER" id="PTHR30385:SF6">
    <property type="entry name" value="RNA POLYMERASE SIGMA FACTOR SIGI"/>
    <property type="match status" value="1"/>
</dbReference>
<keyword evidence="6" id="KW-0346">Stress response</keyword>
<evidence type="ECO:0000313" key="8">
    <source>
        <dbReference type="EMBL" id="MDC3417683.1"/>
    </source>
</evidence>
<accession>A0A9X4AH08</accession>
<comment type="activity regulation">
    <text evidence="6">Negatively regulated by the anti-sigma-I factor RsgI.</text>
</comment>
<reference evidence="8" key="1">
    <citation type="submission" date="2022-06" db="EMBL/GenBank/DDBJ databases">
        <title>Aquibacillus sp. a new bacterium isolated from soil saline samples.</title>
        <authorList>
            <person name="Galisteo C."/>
            <person name="De La Haba R."/>
            <person name="Sanchez-Porro C."/>
            <person name="Ventosa A."/>
        </authorList>
    </citation>
    <scope>NUCLEOTIDE SEQUENCE</scope>
    <source>
        <strain evidence="8">3ASR75-54</strain>
    </source>
</reference>
<sequence length="247" mass="28574">MIKLLNRQLDDGGLPIEQQVLMVQHGDIELQNQLLKAYQPFVAKTVSEVCKRYISQTKDDEFSIGLFAFNEAMGSYSADKGSSFLSFARLVIKRKVIDFIRKESNKPVVASLDVYSEEDQMENPAEVKLSKTLYQQETDEWNRREEIAELSIKLQEYKLTFEELTCISPKHADARESAIRIARMICDDEELKSYVLKKKKVPIKKLVPLVDVSKKTLERNRKYILAMFIVLSEDYVYLKDYLKGVGQ</sequence>
<comment type="similarity">
    <text evidence="6">Belongs to the sigma-70 factor family. SigI subfamily.</text>
</comment>
<dbReference type="PIRSF" id="PIRSF038953">
    <property type="entry name" value="SigI"/>
    <property type="match status" value="1"/>
</dbReference>
<dbReference type="InterPro" id="IPR014244">
    <property type="entry name" value="RNA_pol_sigma-I"/>
</dbReference>
<dbReference type="EMBL" id="JAMQKC010000012">
    <property type="protein sequence ID" value="MDC3417683.1"/>
    <property type="molecule type" value="Genomic_DNA"/>
</dbReference>
<dbReference type="Gene3D" id="1.10.1740.10">
    <property type="match status" value="1"/>
</dbReference>
<evidence type="ECO:0000256" key="6">
    <source>
        <dbReference type="HAMAP-Rule" id="MF_02064"/>
    </source>
</evidence>
<dbReference type="InterPro" id="IPR013325">
    <property type="entry name" value="RNA_pol_sigma_r2"/>
</dbReference>
<gene>
    <name evidence="6 8" type="primary">sigI</name>
    <name evidence="8" type="ORF">NC799_12320</name>
</gene>
<proteinExistence type="inferred from homology"/>
<dbReference type="GO" id="GO:0016987">
    <property type="term" value="F:sigma factor activity"/>
    <property type="evidence" value="ECO:0007669"/>
    <property type="project" value="UniProtKB-UniRule"/>
</dbReference>
<dbReference type="SUPFAM" id="SSF88946">
    <property type="entry name" value="Sigma2 domain of RNA polymerase sigma factors"/>
    <property type="match status" value="1"/>
</dbReference>
<dbReference type="GO" id="GO:0005737">
    <property type="term" value="C:cytoplasm"/>
    <property type="evidence" value="ECO:0007669"/>
    <property type="project" value="UniProtKB-SubCell"/>
</dbReference>
<evidence type="ECO:0000313" key="9">
    <source>
        <dbReference type="Proteomes" id="UP001145069"/>
    </source>
</evidence>
<dbReference type="Proteomes" id="UP001145069">
    <property type="component" value="Unassembled WGS sequence"/>
</dbReference>
<dbReference type="NCBIfam" id="NF006172">
    <property type="entry name" value="PRK08311.1-3"/>
    <property type="match status" value="1"/>
</dbReference>
<dbReference type="NCBIfam" id="TIGR02895">
    <property type="entry name" value="spore_sigI"/>
    <property type="match status" value="1"/>
</dbReference>
<keyword evidence="1 6" id="KW-0963">Cytoplasm</keyword>
<keyword evidence="4 6" id="KW-0238">DNA-binding</keyword>
<keyword evidence="9" id="KW-1185">Reference proteome</keyword>
<keyword evidence="3 6" id="KW-0731">Sigma factor</keyword>